<dbReference type="Proteomes" id="UP000092544">
    <property type="component" value="Unassembled WGS sequence"/>
</dbReference>
<keyword evidence="4" id="KW-1185">Reference proteome</keyword>
<evidence type="ECO:0000259" key="2">
    <source>
        <dbReference type="Pfam" id="PF01471"/>
    </source>
</evidence>
<accession>A0A1A8T4S5</accession>
<keyword evidence="1" id="KW-0732">Signal</keyword>
<organism evidence="3 4">
    <name type="scientific">Marinomonas spartinae</name>
    <dbReference type="NCBI Taxonomy" id="1792290"/>
    <lineage>
        <taxon>Bacteria</taxon>
        <taxon>Pseudomonadati</taxon>
        <taxon>Pseudomonadota</taxon>
        <taxon>Gammaproteobacteria</taxon>
        <taxon>Oceanospirillales</taxon>
        <taxon>Oceanospirillaceae</taxon>
        <taxon>Marinomonas</taxon>
    </lineage>
</organism>
<dbReference type="InterPro" id="IPR002477">
    <property type="entry name" value="Peptidoglycan-bd-like"/>
</dbReference>
<protein>
    <submittedName>
        <fullName evidence="3">Putative peptidoglycan binding domain protein</fullName>
    </submittedName>
</protein>
<reference evidence="3 4" key="1">
    <citation type="submission" date="2016-06" db="EMBL/GenBank/DDBJ databases">
        <authorList>
            <person name="Kjaerup R.B."/>
            <person name="Dalgaard T.S."/>
            <person name="Juul-Madsen H.R."/>
        </authorList>
    </citation>
    <scope>NUCLEOTIDE SEQUENCE [LARGE SCALE GENOMIC DNA]</scope>
    <source>
        <strain evidence="3 4">CECT 8886</strain>
    </source>
</reference>
<gene>
    <name evidence="3" type="ORF">MSP8886_00631</name>
</gene>
<evidence type="ECO:0000313" key="3">
    <source>
        <dbReference type="EMBL" id="SBS26532.1"/>
    </source>
</evidence>
<dbReference type="InterPro" id="IPR036366">
    <property type="entry name" value="PGBDSf"/>
</dbReference>
<dbReference type="InterPro" id="IPR036365">
    <property type="entry name" value="PGBD-like_sf"/>
</dbReference>
<dbReference type="EMBL" id="FLOB01000001">
    <property type="protein sequence ID" value="SBS26532.1"/>
    <property type="molecule type" value="Genomic_DNA"/>
</dbReference>
<feature type="chain" id="PRO_5008378790" evidence="1">
    <location>
        <begin position="22"/>
        <end position="131"/>
    </location>
</feature>
<dbReference type="Gene3D" id="1.10.101.10">
    <property type="entry name" value="PGBD-like superfamily/PGBD"/>
    <property type="match status" value="1"/>
</dbReference>
<dbReference type="RefSeq" id="WP_067012558.1">
    <property type="nucleotide sequence ID" value="NZ_FLOB01000001.1"/>
</dbReference>
<feature type="domain" description="Peptidoglycan binding-like" evidence="2">
    <location>
        <begin position="63"/>
        <end position="115"/>
    </location>
</feature>
<proteinExistence type="predicted"/>
<feature type="signal peptide" evidence="1">
    <location>
        <begin position="1"/>
        <end position="21"/>
    </location>
</feature>
<dbReference type="SUPFAM" id="SSF47090">
    <property type="entry name" value="PGBD-like"/>
    <property type="match status" value="1"/>
</dbReference>
<dbReference type="Pfam" id="PF01471">
    <property type="entry name" value="PG_binding_1"/>
    <property type="match status" value="1"/>
</dbReference>
<dbReference type="STRING" id="1792290.MSP8886_00631"/>
<dbReference type="AlphaFoldDB" id="A0A1A8T4S5"/>
<name>A0A1A8T4S5_9GAMM</name>
<sequence>MRLYIPVVLATCCLVIPQVYAQDAQPAGTKSTPEVKKETIHKAVSSTSKEKTVHKLVAKKHHSKEVLAAQKDLLTLGYKEVGHADGLMGRKTMAAVKQFQKDHHLKMTGHVNKALVHELAHAVHLKAKKVS</sequence>
<evidence type="ECO:0000256" key="1">
    <source>
        <dbReference type="SAM" id="SignalP"/>
    </source>
</evidence>
<evidence type="ECO:0000313" key="4">
    <source>
        <dbReference type="Proteomes" id="UP000092544"/>
    </source>
</evidence>
<dbReference type="OrthoDB" id="1523598at2"/>